<dbReference type="PANTHER" id="PTHR37461">
    <property type="entry name" value="ANTI-SIGMA-K FACTOR RSKA"/>
    <property type="match status" value="1"/>
</dbReference>
<evidence type="ECO:0000256" key="3">
    <source>
        <dbReference type="ARBA" id="ARBA00022475"/>
    </source>
</evidence>
<evidence type="ECO:0000259" key="11">
    <source>
        <dbReference type="Pfam" id="PF10099"/>
    </source>
</evidence>
<keyword evidence="5" id="KW-1133">Transmembrane helix</keyword>
<keyword evidence="6" id="KW-0472">Membrane</keyword>
<evidence type="ECO:0000256" key="1">
    <source>
        <dbReference type="ARBA" id="ARBA00004167"/>
    </source>
</evidence>
<evidence type="ECO:0000256" key="10">
    <source>
        <dbReference type="ARBA" id="ARBA00030803"/>
    </source>
</evidence>
<comment type="subcellular location">
    <subcellularLocation>
        <location evidence="2">Cell membrane</location>
    </subcellularLocation>
    <subcellularLocation>
        <location evidence="1">Membrane</location>
        <topology evidence="1">Single-pass membrane protein</topology>
    </subcellularLocation>
</comment>
<evidence type="ECO:0000313" key="13">
    <source>
        <dbReference type="EMBL" id="TYS48042.1"/>
    </source>
</evidence>
<dbReference type="RefSeq" id="WP_148975354.1">
    <property type="nucleotide sequence ID" value="NZ_VTER01000006.1"/>
</dbReference>
<organism evidence="13 14">
    <name type="scientific">Bacillus infantis</name>
    <dbReference type="NCBI Taxonomy" id="324767"/>
    <lineage>
        <taxon>Bacteria</taxon>
        <taxon>Bacillati</taxon>
        <taxon>Bacillota</taxon>
        <taxon>Bacilli</taxon>
        <taxon>Bacillales</taxon>
        <taxon>Bacillaceae</taxon>
        <taxon>Bacillus</taxon>
    </lineage>
</organism>
<gene>
    <name evidence="13" type="ORF">FZD51_12550</name>
</gene>
<evidence type="ECO:0000259" key="12">
    <source>
        <dbReference type="Pfam" id="PF13490"/>
    </source>
</evidence>
<reference evidence="13 14" key="1">
    <citation type="submission" date="2019-08" db="EMBL/GenBank/DDBJ databases">
        <title>Bacillus genomes from the desert of Cuatro Cienegas, Coahuila.</title>
        <authorList>
            <person name="Olmedo-Alvarez G."/>
        </authorList>
    </citation>
    <scope>NUCLEOTIDE SEQUENCE [LARGE SCALE GENOMIC DNA]</scope>
    <source>
        <strain evidence="13 14">CH446_14T</strain>
    </source>
</reference>
<feature type="domain" description="Putative zinc-finger" evidence="12">
    <location>
        <begin position="5"/>
        <end position="36"/>
    </location>
</feature>
<evidence type="ECO:0000313" key="14">
    <source>
        <dbReference type="Proteomes" id="UP000322139"/>
    </source>
</evidence>
<comment type="caution">
    <text evidence="13">The sequence shown here is derived from an EMBL/GenBank/DDBJ whole genome shotgun (WGS) entry which is preliminary data.</text>
</comment>
<feature type="domain" description="Anti-sigma K factor RskA C-terminal" evidence="11">
    <location>
        <begin position="102"/>
        <end position="236"/>
    </location>
</feature>
<dbReference type="GO" id="GO:0006417">
    <property type="term" value="P:regulation of translation"/>
    <property type="evidence" value="ECO:0007669"/>
    <property type="project" value="TreeGrafter"/>
</dbReference>
<name>A0A5D4REX1_9BACI</name>
<dbReference type="Pfam" id="PF13490">
    <property type="entry name" value="zf-HC2"/>
    <property type="match status" value="1"/>
</dbReference>
<keyword evidence="3" id="KW-1003">Cell membrane</keyword>
<dbReference type="Pfam" id="PF10099">
    <property type="entry name" value="RskA_C"/>
    <property type="match status" value="1"/>
</dbReference>
<dbReference type="GO" id="GO:0005886">
    <property type="term" value="C:plasma membrane"/>
    <property type="evidence" value="ECO:0007669"/>
    <property type="project" value="UniProtKB-SubCell"/>
</dbReference>
<keyword evidence="4" id="KW-0812">Transmembrane</keyword>
<evidence type="ECO:0000256" key="5">
    <source>
        <dbReference type="ARBA" id="ARBA00022989"/>
    </source>
</evidence>
<evidence type="ECO:0000256" key="9">
    <source>
        <dbReference type="ARBA" id="ARBA00029829"/>
    </source>
</evidence>
<evidence type="ECO:0000256" key="2">
    <source>
        <dbReference type="ARBA" id="ARBA00004236"/>
    </source>
</evidence>
<dbReference type="InterPro" id="IPR051474">
    <property type="entry name" value="Anti-sigma-K/W_factor"/>
</dbReference>
<proteinExistence type="inferred from homology"/>
<evidence type="ECO:0000256" key="7">
    <source>
        <dbReference type="ARBA" id="ARBA00024353"/>
    </source>
</evidence>
<dbReference type="Proteomes" id="UP000322139">
    <property type="component" value="Unassembled WGS sequence"/>
</dbReference>
<dbReference type="Gene3D" id="1.10.10.1320">
    <property type="entry name" value="Anti-sigma factor, zinc-finger domain"/>
    <property type="match status" value="1"/>
</dbReference>
<evidence type="ECO:0000256" key="6">
    <source>
        <dbReference type="ARBA" id="ARBA00023136"/>
    </source>
</evidence>
<evidence type="ECO:0000256" key="4">
    <source>
        <dbReference type="ARBA" id="ARBA00022692"/>
    </source>
</evidence>
<dbReference type="InterPro" id="IPR041916">
    <property type="entry name" value="Anti_sigma_zinc_sf"/>
</dbReference>
<dbReference type="InterPro" id="IPR027383">
    <property type="entry name" value="Znf_put"/>
</dbReference>
<dbReference type="AlphaFoldDB" id="A0A5D4REX1"/>
<protein>
    <recommendedName>
        <fullName evidence="8">Anti-sigma-W factor RsiW</fullName>
    </recommendedName>
    <alternativeName>
        <fullName evidence="10">Regulator of SigK</fullName>
    </alternativeName>
    <alternativeName>
        <fullName evidence="9">Sigma-K anti-sigma factor RskA</fullName>
    </alternativeName>
</protein>
<dbReference type="GO" id="GO:0016989">
    <property type="term" value="F:sigma factor antagonist activity"/>
    <property type="evidence" value="ECO:0007669"/>
    <property type="project" value="TreeGrafter"/>
</dbReference>
<dbReference type="InterPro" id="IPR018764">
    <property type="entry name" value="RskA_C"/>
</dbReference>
<accession>A0A5D4REX1</accession>
<sequence>MNKDYCELSIDYFNGTLSQEEKQAFEQHLLTCEECRAEMEDLKMLSGHLPFLSEEVQPPKGMKDRIFKEIFQGEEKQAAVKEDKVDEPAGLTAKQKRKWQMPALAAALLLSVIGNGYALIKLSEKEPEHRAEEKISSIALQPGENFDGNAEAYLIQESNGLKVIVNAVGLEQTEGEQVYQVWLIKGGNPVPAGSFKPDSTSEGTAFYQAADSMSENWDTIAVTLEPRAGNSLPEGQIVLSSEL</sequence>
<dbReference type="EMBL" id="VTER01000006">
    <property type="protein sequence ID" value="TYS48042.1"/>
    <property type="molecule type" value="Genomic_DNA"/>
</dbReference>
<evidence type="ECO:0000256" key="8">
    <source>
        <dbReference type="ARBA" id="ARBA00024438"/>
    </source>
</evidence>
<comment type="similarity">
    <text evidence="7">Belongs to the zinc-associated anti-sigma factor (ZAS) superfamily. Anti-sigma-W factor family.</text>
</comment>
<dbReference type="PANTHER" id="PTHR37461:SF1">
    <property type="entry name" value="ANTI-SIGMA-K FACTOR RSKA"/>
    <property type="match status" value="1"/>
</dbReference>